<accession>A0A8R1YVP9</accession>
<evidence type="ECO:0000313" key="2">
    <source>
        <dbReference type="Proteomes" id="UP000005239"/>
    </source>
</evidence>
<proteinExistence type="predicted"/>
<protein>
    <submittedName>
        <fullName evidence="1">Uncharacterized protein</fullName>
    </submittedName>
</protein>
<dbReference type="EnsemblMetazoa" id="PPA39620.1">
    <property type="protein sequence ID" value="PPA39620.1"/>
    <property type="gene ID" value="WBGene00277989"/>
</dbReference>
<name>A0A2A6BCF9_PRIPA</name>
<gene>
    <name evidence="1" type="primary">WBGene00277989</name>
</gene>
<accession>A0A2A6BCF9</accession>
<dbReference type="Proteomes" id="UP000005239">
    <property type="component" value="Unassembled WGS sequence"/>
</dbReference>
<evidence type="ECO:0000313" key="1">
    <source>
        <dbReference type="EnsemblMetazoa" id="PPA39620.1"/>
    </source>
</evidence>
<reference evidence="2" key="1">
    <citation type="journal article" date="2008" name="Nat. Genet.">
        <title>The Pristionchus pacificus genome provides a unique perspective on nematode lifestyle and parasitism.</title>
        <authorList>
            <person name="Dieterich C."/>
            <person name="Clifton S.W."/>
            <person name="Schuster L.N."/>
            <person name="Chinwalla A."/>
            <person name="Delehaunty K."/>
            <person name="Dinkelacker I."/>
            <person name="Fulton L."/>
            <person name="Fulton R."/>
            <person name="Godfrey J."/>
            <person name="Minx P."/>
            <person name="Mitreva M."/>
            <person name="Roeseler W."/>
            <person name="Tian H."/>
            <person name="Witte H."/>
            <person name="Yang S.P."/>
            <person name="Wilson R.K."/>
            <person name="Sommer R.J."/>
        </authorList>
    </citation>
    <scope>NUCLEOTIDE SEQUENCE [LARGE SCALE GENOMIC DNA]</scope>
    <source>
        <strain evidence="2">PS312</strain>
    </source>
</reference>
<dbReference type="AlphaFoldDB" id="A0A2A6BCF9"/>
<organism evidence="1 2">
    <name type="scientific">Pristionchus pacificus</name>
    <name type="common">Parasitic nematode worm</name>
    <dbReference type="NCBI Taxonomy" id="54126"/>
    <lineage>
        <taxon>Eukaryota</taxon>
        <taxon>Metazoa</taxon>
        <taxon>Ecdysozoa</taxon>
        <taxon>Nematoda</taxon>
        <taxon>Chromadorea</taxon>
        <taxon>Rhabditida</taxon>
        <taxon>Rhabditina</taxon>
        <taxon>Diplogasteromorpha</taxon>
        <taxon>Diplogasteroidea</taxon>
        <taxon>Neodiplogasteridae</taxon>
        <taxon>Pristionchus</taxon>
    </lineage>
</organism>
<reference evidence="1" key="2">
    <citation type="submission" date="2022-06" db="UniProtKB">
        <authorList>
            <consortium name="EnsemblMetazoa"/>
        </authorList>
    </citation>
    <scope>IDENTIFICATION</scope>
    <source>
        <strain evidence="1">PS312</strain>
    </source>
</reference>
<keyword evidence="2" id="KW-1185">Reference proteome</keyword>
<sequence>MDYSDRKRNLLDKMIIVILTAVDRLYGDFSTTVNTRKERIFVNAIEEVVKAIHYFIDGVFYELFEDHTAPEIMGSMRLGCIHMRLNLIPAVAAQETFKCSLSETQQAEYSFSEYFLTGDIIN</sequence>